<evidence type="ECO:0000313" key="2">
    <source>
        <dbReference type="Proteomes" id="UP000299102"/>
    </source>
</evidence>
<gene>
    <name evidence="1" type="ORF">EVAR_86091_1</name>
</gene>
<keyword evidence="2" id="KW-1185">Reference proteome</keyword>
<dbReference type="EMBL" id="BGZK01000257">
    <property type="protein sequence ID" value="GBP32259.1"/>
    <property type="molecule type" value="Genomic_DNA"/>
</dbReference>
<protein>
    <submittedName>
        <fullName evidence="1">Uncharacterized protein</fullName>
    </submittedName>
</protein>
<dbReference type="Proteomes" id="UP000299102">
    <property type="component" value="Unassembled WGS sequence"/>
</dbReference>
<dbReference type="AlphaFoldDB" id="A0A4C1V173"/>
<evidence type="ECO:0000313" key="1">
    <source>
        <dbReference type="EMBL" id="GBP32259.1"/>
    </source>
</evidence>
<accession>A0A4C1V173</accession>
<reference evidence="1 2" key="1">
    <citation type="journal article" date="2019" name="Commun. Biol.">
        <title>The bagworm genome reveals a unique fibroin gene that provides high tensile strength.</title>
        <authorList>
            <person name="Kono N."/>
            <person name="Nakamura H."/>
            <person name="Ohtoshi R."/>
            <person name="Tomita M."/>
            <person name="Numata K."/>
            <person name="Arakawa K."/>
        </authorList>
    </citation>
    <scope>NUCLEOTIDE SEQUENCE [LARGE SCALE GENOMIC DNA]</scope>
</reference>
<comment type="caution">
    <text evidence="1">The sequence shown here is derived from an EMBL/GenBank/DDBJ whole genome shotgun (WGS) entry which is preliminary data.</text>
</comment>
<name>A0A4C1V173_EUMVA</name>
<organism evidence="1 2">
    <name type="scientific">Eumeta variegata</name>
    <name type="common">Bagworm moth</name>
    <name type="synonym">Eumeta japonica</name>
    <dbReference type="NCBI Taxonomy" id="151549"/>
    <lineage>
        <taxon>Eukaryota</taxon>
        <taxon>Metazoa</taxon>
        <taxon>Ecdysozoa</taxon>
        <taxon>Arthropoda</taxon>
        <taxon>Hexapoda</taxon>
        <taxon>Insecta</taxon>
        <taxon>Pterygota</taxon>
        <taxon>Neoptera</taxon>
        <taxon>Endopterygota</taxon>
        <taxon>Lepidoptera</taxon>
        <taxon>Glossata</taxon>
        <taxon>Ditrysia</taxon>
        <taxon>Tineoidea</taxon>
        <taxon>Psychidae</taxon>
        <taxon>Oiketicinae</taxon>
        <taxon>Eumeta</taxon>
    </lineage>
</organism>
<proteinExistence type="predicted"/>
<sequence length="184" mass="20530">MRTDLYNTPSTSDRIGIWIEHGTVTEGETETVTKVDGATVDLNDGKIRPMFTRVEPSPKETTSGLASAVVAFRPRYELRWGLSKGYAEQTAFTYPPVRVALKIMHKISFLFHLHRRYMHSACVSTVSMSTGRMAGVDRQRGNDHGPNFTVISRSALSRLHLGRRLSQLTPALGPRSRGLFLSLL</sequence>